<reference evidence="3" key="2">
    <citation type="submission" date="2016-11" db="EMBL/GenBank/DDBJ databases">
        <authorList>
            <person name="Jaros S."/>
            <person name="Januszkiewicz K."/>
            <person name="Wedrychowicz H."/>
        </authorList>
    </citation>
    <scope>NUCLEOTIDE SEQUENCE [LARGE SCALE GENOMIC DNA]</scope>
    <source>
        <strain evidence="3">DSM 19859</strain>
    </source>
</reference>
<reference evidence="4" key="1">
    <citation type="submission" date="2016-11" db="EMBL/GenBank/DDBJ databases">
        <authorList>
            <person name="Varghese N."/>
            <person name="Submissions S."/>
        </authorList>
    </citation>
    <scope>NUCLEOTIDE SEQUENCE [LARGE SCALE GENOMIC DNA]</scope>
    <source>
        <strain evidence="4">DSM 19859</strain>
    </source>
</reference>
<reference evidence="2 5" key="3">
    <citation type="submission" date="2018-07" db="EMBL/GenBank/DDBJ databases">
        <title>Leeuwenhoekiella genomics.</title>
        <authorList>
            <person name="Tahon G."/>
            <person name="Willems A."/>
        </authorList>
    </citation>
    <scope>NUCLEOTIDE SEQUENCE [LARGE SCALE GENOMIC DNA]</scope>
    <source>
        <strain evidence="2 5">LMG 24856</strain>
    </source>
</reference>
<feature type="transmembrane region" description="Helical" evidence="1">
    <location>
        <begin position="180"/>
        <end position="198"/>
    </location>
</feature>
<keyword evidence="1" id="KW-1133">Transmembrane helix</keyword>
<evidence type="ECO:0000313" key="2">
    <source>
        <dbReference type="EMBL" id="RXG30997.1"/>
    </source>
</evidence>
<keyword evidence="1" id="KW-0812">Transmembrane</keyword>
<sequence>MTYLVIAVVSGALILGAIWGIYGNLQKKTEGFLVALAGGALIVSTVLELINPAVEKANVLIALGIVLLGAGVFTGLDYLVKQKWGSDSGGGLLAAITLDGIPENLALGVALIGADALTVAALSGSIFLSNLPEAAGGAKEMTENGVSKKKILLLWAATALILSLAALIGNWALADVSEELLAYIRCFAGGAVVASLAIEVFPKAYKQDSYWAGIANAIGLVLAFYLNSLG</sequence>
<feature type="transmembrane region" description="Helical" evidence="1">
    <location>
        <begin position="57"/>
        <end position="76"/>
    </location>
</feature>
<proteinExistence type="predicted"/>
<dbReference type="Proteomes" id="UP000184240">
    <property type="component" value="Unassembled WGS sequence"/>
</dbReference>
<dbReference type="STRING" id="573501.SAMN04487999_0841"/>
<dbReference type="EMBL" id="FQXT01000002">
    <property type="protein sequence ID" value="SHH77005.1"/>
    <property type="molecule type" value="Genomic_DNA"/>
</dbReference>
<keyword evidence="1" id="KW-0472">Membrane</keyword>
<dbReference type="AlphaFoldDB" id="A0A1M5VP49"/>
<feature type="transmembrane region" description="Helical" evidence="1">
    <location>
        <begin position="152"/>
        <end position="174"/>
    </location>
</feature>
<feature type="transmembrane region" description="Helical" evidence="1">
    <location>
        <begin position="30"/>
        <end position="50"/>
    </location>
</feature>
<organism evidence="3 4">
    <name type="scientific">Leeuwenhoekiella palythoae</name>
    <dbReference type="NCBI Taxonomy" id="573501"/>
    <lineage>
        <taxon>Bacteria</taxon>
        <taxon>Pseudomonadati</taxon>
        <taxon>Bacteroidota</taxon>
        <taxon>Flavobacteriia</taxon>
        <taxon>Flavobacteriales</taxon>
        <taxon>Flavobacteriaceae</taxon>
        <taxon>Leeuwenhoekiella</taxon>
    </lineage>
</organism>
<keyword evidence="5" id="KW-1185">Reference proteome</keyword>
<dbReference type="Proteomes" id="UP000290037">
    <property type="component" value="Unassembled WGS sequence"/>
</dbReference>
<feature type="transmembrane region" description="Helical" evidence="1">
    <location>
        <begin position="210"/>
        <end position="227"/>
    </location>
</feature>
<evidence type="ECO:0000313" key="5">
    <source>
        <dbReference type="Proteomes" id="UP000290037"/>
    </source>
</evidence>
<dbReference type="EMBL" id="QOVN01000001">
    <property type="protein sequence ID" value="RXG30997.1"/>
    <property type="molecule type" value="Genomic_DNA"/>
</dbReference>
<evidence type="ECO:0000313" key="4">
    <source>
        <dbReference type="Proteomes" id="UP000184240"/>
    </source>
</evidence>
<accession>A0A1M5VP49</accession>
<gene>
    <name evidence="2" type="ORF">DSM01_133</name>
    <name evidence="3" type="ORF">SAMN04487999_0841</name>
</gene>
<evidence type="ECO:0000313" key="3">
    <source>
        <dbReference type="EMBL" id="SHH77005.1"/>
    </source>
</evidence>
<name>A0A1M5VP49_9FLAO</name>
<feature type="transmembrane region" description="Helical" evidence="1">
    <location>
        <begin position="105"/>
        <end position="131"/>
    </location>
</feature>
<protein>
    <submittedName>
        <fullName evidence="2">ZIP family zinc transporter</fullName>
    </submittedName>
    <submittedName>
        <fullName evidence="3">Zinc transporter, ZIP family</fullName>
    </submittedName>
</protein>
<evidence type="ECO:0000256" key="1">
    <source>
        <dbReference type="SAM" id="Phobius"/>
    </source>
</evidence>
<dbReference type="OrthoDB" id="1145132at2"/>
<dbReference type="RefSeq" id="WP_084673052.1">
    <property type="nucleotide sequence ID" value="NZ_FQXT01000002.1"/>
</dbReference>